<proteinExistence type="predicted"/>
<reference evidence="2" key="1">
    <citation type="submission" date="2018-04" db="EMBL/GenBank/DDBJ databases">
        <authorList>
            <person name="Cornet L."/>
        </authorList>
    </citation>
    <scope>NUCLEOTIDE SEQUENCE [LARGE SCALE GENOMIC DNA]</scope>
</reference>
<reference evidence="1 2" key="2">
    <citation type="submission" date="2018-06" db="EMBL/GenBank/DDBJ databases">
        <title>Metagenomic assembly of (sub)arctic Cyanobacteria and their associated microbiome from non-axenic cultures.</title>
        <authorList>
            <person name="Baurain D."/>
        </authorList>
    </citation>
    <scope>NUCLEOTIDE SEQUENCE [LARGE SCALE GENOMIC DNA]</scope>
    <source>
        <strain evidence="1">ULC027bin1</strain>
    </source>
</reference>
<evidence type="ECO:0008006" key="3">
    <source>
        <dbReference type="Google" id="ProtNLM"/>
    </source>
</evidence>
<protein>
    <recommendedName>
        <fullName evidence="3">Phage tail assembly protein</fullName>
    </recommendedName>
</protein>
<dbReference type="Proteomes" id="UP000249794">
    <property type="component" value="Unassembled WGS sequence"/>
</dbReference>
<evidence type="ECO:0000313" key="1">
    <source>
        <dbReference type="EMBL" id="PZO53767.1"/>
    </source>
</evidence>
<dbReference type="EMBL" id="QBMP01000126">
    <property type="protein sequence ID" value="PZO53767.1"/>
    <property type="molecule type" value="Genomic_DNA"/>
</dbReference>
<comment type="caution">
    <text evidence="1">The sequence shown here is derived from an EMBL/GenBank/DDBJ whole genome shotgun (WGS) entry which is preliminary data.</text>
</comment>
<dbReference type="AlphaFoldDB" id="A0A2W4XD35"/>
<accession>A0A2W4XD35</accession>
<name>A0A2W4XD35_9CYAN</name>
<organism evidence="1 2">
    <name type="scientific">Phormidesmis priestleyi</name>
    <dbReference type="NCBI Taxonomy" id="268141"/>
    <lineage>
        <taxon>Bacteria</taxon>
        <taxon>Bacillati</taxon>
        <taxon>Cyanobacteriota</taxon>
        <taxon>Cyanophyceae</taxon>
        <taxon>Leptolyngbyales</taxon>
        <taxon>Leptolyngbyaceae</taxon>
        <taxon>Phormidesmis</taxon>
    </lineage>
</organism>
<sequence>MVQHTEFSFSLPQGYVDAQGTVHKAGVMRLSTAYDEIMPLQDPRVQRNPGYLVIILLSRVITQLGTLEQLNPKVIEGLFSGDLVYLQDMYQRINQNGHTRLRVACPHCEGKFEVETVPSGES</sequence>
<gene>
    <name evidence="1" type="ORF">DCF15_12550</name>
</gene>
<evidence type="ECO:0000313" key="2">
    <source>
        <dbReference type="Proteomes" id="UP000249794"/>
    </source>
</evidence>